<dbReference type="InterPro" id="IPR027359">
    <property type="entry name" value="Volt_channel_dom_sf"/>
</dbReference>
<dbReference type="Gene3D" id="1.10.287.70">
    <property type="match status" value="2"/>
</dbReference>
<dbReference type="GO" id="GO:0008076">
    <property type="term" value="C:voltage-gated potassium channel complex"/>
    <property type="evidence" value="ECO:0007669"/>
    <property type="project" value="InterPro"/>
</dbReference>
<feature type="transmembrane region" description="Helical" evidence="12">
    <location>
        <begin position="207"/>
        <end position="228"/>
    </location>
</feature>
<feature type="transmembrane region" description="Helical" evidence="12">
    <location>
        <begin position="67"/>
        <end position="84"/>
    </location>
</feature>
<dbReference type="GO" id="GO:0005249">
    <property type="term" value="F:voltage-gated potassium channel activity"/>
    <property type="evidence" value="ECO:0007669"/>
    <property type="project" value="InterPro"/>
</dbReference>
<keyword evidence="10 12" id="KW-0472">Membrane</keyword>
<evidence type="ECO:0000256" key="5">
    <source>
        <dbReference type="ARBA" id="ARBA00022826"/>
    </source>
</evidence>
<evidence type="ECO:0000256" key="11">
    <source>
        <dbReference type="ARBA" id="ARBA00023303"/>
    </source>
</evidence>
<dbReference type="GeneID" id="20078517"/>
<keyword evidence="5" id="KW-0631">Potassium channel</keyword>
<dbReference type="PANTHER" id="PTHR11537">
    <property type="entry name" value="VOLTAGE-GATED POTASSIUM CHANNEL"/>
    <property type="match status" value="1"/>
</dbReference>
<evidence type="ECO:0000256" key="4">
    <source>
        <dbReference type="ARBA" id="ARBA00022692"/>
    </source>
</evidence>
<reference evidence="14" key="1">
    <citation type="submission" date="2013-12" db="EMBL/GenBank/DDBJ databases">
        <title>The Genome Sequence of Aphanomyces invadans NJM9701.</title>
        <authorList>
            <consortium name="The Broad Institute Genomics Platform"/>
            <person name="Russ C."/>
            <person name="Tyler B."/>
            <person name="van West P."/>
            <person name="Dieguez-Uribeondo J."/>
            <person name="Young S.K."/>
            <person name="Zeng Q."/>
            <person name="Gargeya S."/>
            <person name="Fitzgerald M."/>
            <person name="Abouelleil A."/>
            <person name="Alvarado L."/>
            <person name="Chapman S.B."/>
            <person name="Gainer-Dewar J."/>
            <person name="Goldberg J."/>
            <person name="Griggs A."/>
            <person name="Gujja S."/>
            <person name="Hansen M."/>
            <person name="Howarth C."/>
            <person name="Imamovic A."/>
            <person name="Ireland A."/>
            <person name="Larimer J."/>
            <person name="McCowan C."/>
            <person name="Murphy C."/>
            <person name="Pearson M."/>
            <person name="Poon T.W."/>
            <person name="Priest M."/>
            <person name="Roberts A."/>
            <person name="Saif S."/>
            <person name="Shea T."/>
            <person name="Sykes S."/>
            <person name="Wortman J."/>
            <person name="Nusbaum C."/>
            <person name="Birren B."/>
        </authorList>
    </citation>
    <scope>NUCLEOTIDE SEQUENCE [LARGE SCALE GENOMIC DNA]</scope>
    <source>
        <strain evidence="14">NJM9701</strain>
    </source>
</reference>
<dbReference type="STRING" id="157072.A0A024UTN7"/>
<evidence type="ECO:0000313" key="14">
    <source>
        <dbReference type="EMBL" id="ETW08993.1"/>
    </source>
</evidence>
<accession>A0A024UTN7</accession>
<dbReference type="RefSeq" id="XP_008862798.1">
    <property type="nucleotide sequence ID" value="XM_008864576.1"/>
</dbReference>
<feature type="transmembrane region" description="Helical" evidence="12">
    <location>
        <begin position="272"/>
        <end position="293"/>
    </location>
</feature>
<evidence type="ECO:0000256" key="12">
    <source>
        <dbReference type="SAM" id="Phobius"/>
    </source>
</evidence>
<evidence type="ECO:0000259" key="13">
    <source>
        <dbReference type="Pfam" id="PF00520"/>
    </source>
</evidence>
<proteinExistence type="predicted"/>
<dbReference type="PRINTS" id="PR00169">
    <property type="entry name" value="KCHANNEL"/>
</dbReference>
<feature type="domain" description="Ion transport" evidence="13">
    <location>
        <begin position="63"/>
        <end position="299"/>
    </location>
</feature>
<keyword evidence="6" id="KW-0851">Voltage-gated channel</keyword>
<feature type="transmembrane region" description="Helical" evidence="12">
    <location>
        <begin position="792"/>
        <end position="808"/>
    </location>
</feature>
<dbReference type="eggNOG" id="KOG4390">
    <property type="taxonomic scope" value="Eukaryota"/>
</dbReference>
<dbReference type="VEuPathDB" id="FungiDB:H310_01467"/>
<keyword evidence="9" id="KW-0406">Ion transport</keyword>
<feature type="transmembrane region" description="Helical" evidence="12">
    <location>
        <begin position="722"/>
        <end position="743"/>
    </location>
</feature>
<evidence type="ECO:0000256" key="3">
    <source>
        <dbReference type="ARBA" id="ARBA00022538"/>
    </source>
</evidence>
<dbReference type="InterPro" id="IPR005821">
    <property type="entry name" value="Ion_trans_dom"/>
</dbReference>
<keyword evidence="2" id="KW-0813">Transport</keyword>
<feature type="transmembrane region" description="Helical" evidence="12">
    <location>
        <begin position="240"/>
        <end position="260"/>
    </location>
</feature>
<evidence type="ECO:0000256" key="9">
    <source>
        <dbReference type="ARBA" id="ARBA00023065"/>
    </source>
</evidence>
<feature type="transmembrane region" description="Helical" evidence="12">
    <location>
        <begin position="104"/>
        <end position="128"/>
    </location>
</feature>
<dbReference type="EMBL" id="KI913953">
    <property type="protein sequence ID" value="ETW08993.1"/>
    <property type="molecule type" value="Genomic_DNA"/>
</dbReference>
<dbReference type="AlphaFoldDB" id="A0A024UTN7"/>
<keyword evidence="7" id="KW-0630">Potassium</keyword>
<evidence type="ECO:0000256" key="8">
    <source>
        <dbReference type="ARBA" id="ARBA00022989"/>
    </source>
</evidence>
<dbReference type="SUPFAM" id="SSF81324">
    <property type="entry name" value="Voltage-gated potassium channels"/>
    <property type="match status" value="2"/>
</dbReference>
<evidence type="ECO:0000256" key="10">
    <source>
        <dbReference type="ARBA" id="ARBA00023136"/>
    </source>
</evidence>
<dbReference type="InterPro" id="IPR028325">
    <property type="entry name" value="VG_K_chnl"/>
</dbReference>
<evidence type="ECO:0000256" key="1">
    <source>
        <dbReference type="ARBA" id="ARBA00004141"/>
    </source>
</evidence>
<evidence type="ECO:0000256" key="7">
    <source>
        <dbReference type="ARBA" id="ARBA00022958"/>
    </source>
</evidence>
<keyword evidence="4 12" id="KW-0812">Transmembrane</keyword>
<gene>
    <name evidence="14" type="ORF">H310_01467</name>
</gene>
<dbReference type="eggNOG" id="KOG3713">
    <property type="taxonomic scope" value="Eukaryota"/>
</dbReference>
<dbReference type="OrthoDB" id="415460at2759"/>
<sequence length="966" mass="109710">MPVISAISPKYNEGLSIEALHNAGLLTDTSMKMYTPQNLTRLNRFESVFQFFTVPDSSRAAEMFHNFMALSALVSCGSLFLRTLCGPNLDDLYPDYPALPDEHTYKIIDGVFTVLFSLDFVIRLIIWPSLWRKCEVLRERRLLPFARDIFNWFDLLALVPFYVDTIFGDGTSFVVMRLARLLRIFRLAKNNSGTYILFQAIRASLPGITIALIFLLEIVLVFSCLMYLFDPCYDKDSCMFPDLLTSAYYVVVTVSTVGYGDVVPSAGNALGRITAIVIMIMGTLFLSMPLAIVGTEFDRAWRDHTEKIVQRSLESMHAMAAGRDASKAHDVVMDDNPEILTKYMAPNTAYLRLASLTGEMALIASALATDLKNEPDNAKVKQVALDLHAHMRLCHEKYKELVRVIDEMVHNEDNSNSMKRTSLRERLVASFQSTIRRSFHSPPLELKQPTVDETVAPPPTPPSGGFQYRWVIMVFSIIILTLQTMPELQFYGEQTELCKTVVKAYCALPSVVNATDDPGCFSAADPTQRLDFTCGKIDGMKTMASNCYGVQNNFGALYNSSLGCLWADDNFNLTGLGLVKPFRTKFELEGTESRVDVCQRRECQRNHFYYLDPSNAWPLFEYFFFVCSVVEFIQHVCVTGVRKTNWKNPWQWLDAIAFIPFIVFEFKRYMMGITPAYEMTPSSNDILSTLRFARIFRWFQIQKEIPATVVVSEAILKTYKRLVIPYFMLALVTTIFAFVIYQLEMGTECFVGEPCVVNGKLLTKMPEATKHMKYRKRILIDSKGNLTQFEDVFSGIWFIIVTITSVGYGDIVPINMSGKFIAVLAMIFGACYTAMPLTLVGSQFNRSYNDYKRREALSKTKKDVNTRLSLAIDEERSWRNFREKHLIVDIKCSFEREFLSLLDDNVAEESVTSAGREEKLAIVVAIKANIELFKVSVLRTSAIVSRIYHEGLRLAKQQTLALHKTS</sequence>
<dbReference type="PANTHER" id="PTHR11537:SF254">
    <property type="entry name" value="POTASSIUM VOLTAGE-GATED CHANNEL PROTEIN SHAB"/>
    <property type="match status" value="1"/>
</dbReference>
<keyword evidence="3" id="KW-0633">Potassium transport</keyword>
<name>A0A024UTN7_9STRA</name>
<keyword evidence="8 12" id="KW-1133">Transmembrane helix</keyword>
<dbReference type="GO" id="GO:0001508">
    <property type="term" value="P:action potential"/>
    <property type="evidence" value="ECO:0007669"/>
    <property type="project" value="TreeGrafter"/>
</dbReference>
<feature type="domain" description="Ion transport" evidence="13">
    <location>
        <begin position="610"/>
        <end position="850"/>
    </location>
</feature>
<comment type="subcellular location">
    <subcellularLocation>
        <location evidence="1">Membrane</location>
        <topology evidence="1">Multi-pass membrane protein</topology>
    </subcellularLocation>
</comment>
<evidence type="ECO:0000256" key="6">
    <source>
        <dbReference type="ARBA" id="ARBA00022882"/>
    </source>
</evidence>
<protein>
    <recommendedName>
        <fullName evidence="13">Ion transport domain-containing protein</fullName>
    </recommendedName>
</protein>
<organism evidence="14">
    <name type="scientific">Aphanomyces invadans</name>
    <dbReference type="NCBI Taxonomy" id="157072"/>
    <lineage>
        <taxon>Eukaryota</taxon>
        <taxon>Sar</taxon>
        <taxon>Stramenopiles</taxon>
        <taxon>Oomycota</taxon>
        <taxon>Saprolegniomycetes</taxon>
        <taxon>Saprolegniales</taxon>
        <taxon>Verrucalvaceae</taxon>
        <taxon>Aphanomyces</taxon>
    </lineage>
</organism>
<feature type="transmembrane region" description="Helical" evidence="12">
    <location>
        <begin position="820"/>
        <end position="839"/>
    </location>
</feature>
<evidence type="ECO:0000256" key="2">
    <source>
        <dbReference type="ARBA" id="ARBA00022448"/>
    </source>
</evidence>
<dbReference type="Pfam" id="PF00520">
    <property type="entry name" value="Ion_trans"/>
    <property type="match status" value="2"/>
</dbReference>
<keyword evidence="11" id="KW-0407">Ion channel</keyword>
<dbReference type="Gene3D" id="1.20.120.350">
    <property type="entry name" value="Voltage-gated potassium channels. Chain C"/>
    <property type="match status" value="2"/>
</dbReference>